<evidence type="ECO:0000313" key="1">
    <source>
        <dbReference type="EMBL" id="MFD1526602.1"/>
    </source>
</evidence>
<evidence type="ECO:0000313" key="2">
    <source>
        <dbReference type="Proteomes" id="UP001597111"/>
    </source>
</evidence>
<dbReference type="InterPro" id="IPR043900">
    <property type="entry name" value="DUF5788"/>
</dbReference>
<dbReference type="AlphaFoldDB" id="A0ABD6B7D7"/>
<organism evidence="1 2">
    <name type="scientific">Halolamina salina</name>
    <dbReference type="NCBI Taxonomy" id="1220023"/>
    <lineage>
        <taxon>Archaea</taxon>
        <taxon>Methanobacteriati</taxon>
        <taxon>Methanobacteriota</taxon>
        <taxon>Stenosarchaea group</taxon>
        <taxon>Halobacteria</taxon>
        <taxon>Halobacteriales</taxon>
        <taxon>Haloferacaceae</taxon>
    </lineage>
</organism>
<dbReference type="Proteomes" id="UP001597111">
    <property type="component" value="Unassembled WGS sequence"/>
</dbReference>
<keyword evidence="2" id="KW-1185">Reference proteome</keyword>
<name>A0ABD6B7D7_9EURY</name>
<dbReference type="RefSeq" id="WP_379731593.1">
    <property type="nucleotide sequence ID" value="NZ_JBHSWZ010000111.1"/>
</dbReference>
<protein>
    <submittedName>
        <fullName evidence="1">DUF5788 family protein</fullName>
    </submittedName>
</protein>
<dbReference type="Pfam" id="PF19101">
    <property type="entry name" value="DUF5788"/>
    <property type="match status" value="1"/>
</dbReference>
<reference evidence="1 2" key="1">
    <citation type="journal article" date="2019" name="Int. J. Syst. Evol. Microbiol.">
        <title>The Global Catalogue of Microorganisms (GCM) 10K type strain sequencing project: providing services to taxonomists for standard genome sequencing and annotation.</title>
        <authorList>
            <consortium name="The Broad Institute Genomics Platform"/>
            <consortium name="The Broad Institute Genome Sequencing Center for Infectious Disease"/>
            <person name="Wu L."/>
            <person name="Ma J."/>
        </authorList>
    </citation>
    <scope>NUCLEOTIDE SEQUENCE [LARGE SCALE GENOMIC DNA]</scope>
    <source>
        <strain evidence="1 2">CGMCC 1.12285</strain>
    </source>
</reference>
<accession>A0ABD6B7D7</accession>
<dbReference type="EMBL" id="JBHUDH010000110">
    <property type="protein sequence ID" value="MFD1526602.1"/>
    <property type="molecule type" value="Genomic_DNA"/>
</dbReference>
<proteinExistence type="predicted"/>
<sequence length="147" mass="17101">MREYERKQLLERVGREAATIGADIPEEIEVQGETLELRQFVFEIKRRDTVPAEERERVAEAKKNLRRERNERLERIEEGEISYAEGERLAASIIGIDRALDALEQLEPVSIEQEAARKEAVDQKRWMNFLQQALGHDDDGSRRRGSL</sequence>
<gene>
    <name evidence="1" type="ORF">ACFR9S_09885</name>
</gene>
<comment type="caution">
    <text evidence="1">The sequence shown here is derived from an EMBL/GenBank/DDBJ whole genome shotgun (WGS) entry which is preliminary data.</text>
</comment>